<dbReference type="RefSeq" id="WP_107586177.1">
    <property type="nucleotide sequence ID" value="NZ_PZJJ01000042.1"/>
</dbReference>
<protein>
    <submittedName>
        <fullName evidence="1">YolD-like family protein</fullName>
    </submittedName>
</protein>
<dbReference type="PANTHER" id="PTHR40051">
    <property type="entry name" value="IG HYPOTHETICAL 15966"/>
    <property type="match status" value="1"/>
</dbReference>
<proteinExistence type="predicted"/>
<dbReference type="InterPro" id="IPR014962">
    <property type="entry name" value="YolD"/>
</dbReference>
<dbReference type="AlphaFoldDB" id="A0A2T4U2G5"/>
<dbReference type="Pfam" id="PF08863">
    <property type="entry name" value="YolD"/>
    <property type="match status" value="1"/>
</dbReference>
<dbReference type="PANTHER" id="PTHR40051:SF1">
    <property type="entry name" value="YOLD-LIKE FAMILY PROTEIN"/>
    <property type="match status" value="1"/>
</dbReference>
<evidence type="ECO:0000313" key="1">
    <source>
        <dbReference type="EMBL" id="PTL37588.1"/>
    </source>
</evidence>
<dbReference type="EMBL" id="PZJJ01000042">
    <property type="protein sequence ID" value="PTL37588.1"/>
    <property type="molecule type" value="Genomic_DNA"/>
</dbReference>
<keyword evidence="2" id="KW-1185">Reference proteome</keyword>
<name>A0A2T4U2G5_9BACI</name>
<dbReference type="Proteomes" id="UP000240509">
    <property type="component" value="Unassembled WGS sequence"/>
</dbReference>
<organism evidence="1 2">
    <name type="scientific">Alkalicoccus saliphilus</name>
    <dbReference type="NCBI Taxonomy" id="200989"/>
    <lineage>
        <taxon>Bacteria</taxon>
        <taxon>Bacillati</taxon>
        <taxon>Bacillota</taxon>
        <taxon>Bacilli</taxon>
        <taxon>Bacillales</taxon>
        <taxon>Bacillaceae</taxon>
        <taxon>Alkalicoccus</taxon>
    </lineage>
</organism>
<sequence length="112" mass="13697">MDKYLERGNMMWEGSRMLLHEHREALEKYHRDKLKEPPPDPCREDLMEMGKAAMDSLSYEIEVTVTLWEDGFFKEETGVVERVEELQQKMKFKGKWISFKHLKWIERKNWEF</sequence>
<dbReference type="OrthoDB" id="2376882at2"/>
<reference evidence="1 2" key="1">
    <citation type="submission" date="2018-03" db="EMBL/GenBank/DDBJ databases">
        <title>Alkalicoccus saliphilus sp. nov., isolated from a mineral pool.</title>
        <authorList>
            <person name="Zhao B."/>
        </authorList>
    </citation>
    <scope>NUCLEOTIDE SEQUENCE [LARGE SCALE GENOMIC DNA]</scope>
    <source>
        <strain evidence="1 2">6AG</strain>
    </source>
</reference>
<accession>A0A2T4U2G5</accession>
<evidence type="ECO:0000313" key="2">
    <source>
        <dbReference type="Proteomes" id="UP000240509"/>
    </source>
</evidence>
<comment type="caution">
    <text evidence="1">The sequence shown here is derived from an EMBL/GenBank/DDBJ whole genome shotgun (WGS) entry which is preliminary data.</text>
</comment>
<gene>
    <name evidence="1" type="ORF">C6Y45_15740</name>
</gene>